<evidence type="ECO:0000256" key="1">
    <source>
        <dbReference type="SAM" id="MobiDB-lite"/>
    </source>
</evidence>
<evidence type="ECO:0000313" key="2">
    <source>
        <dbReference type="Proteomes" id="UP000235220"/>
    </source>
</evidence>
<feature type="region of interest" description="Disordered" evidence="1">
    <location>
        <begin position="31"/>
        <end position="97"/>
    </location>
</feature>
<name>A0A6P9E3P2_JUGRE</name>
<dbReference type="InParanoid" id="A0A6P9E3P2"/>
<evidence type="ECO:0000313" key="3">
    <source>
        <dbReference type="RefSeq" id="XP_035542114.1"/>
    </source>
</evidence>
<dbReference type="Proteomes" id="UP000235220">
    <property type="component" value="Chromosome 16"/>
</dbReference>
<sequence length="177" mass="19818">MSMSLNVGIIKAMSFVNKKIQRKLTCFGVLFSDPQPPTSSRSNSTPLRDAGLPSGVTDGADQPSPSSATSFPRPHRVASHSNHSAPPSPSTLSRSQVTKYYSRRNASRSWPPVLEITQHERDLLVLTRMITRTIWSQLLPNSFNLWLAANLWRLELHKPVVLWSNFLVSILLRLMAD</sequence>
<dbReference type="AlphaFoldDB" id="A0A6P9E3P2"/>
<gene>
    <name evidence="3" type="primary">LOC109021428</name>
</gene>
<keyword evidence="2" id="KW-1185">Reference proteome</keyword>
<protein>
    <submittedName>
        <fullName evidence="3">Uncharacterized protein LOC109021428</fullName>
    </submittedName>
</protein>
<reference evidence="3" key="1">
    <citation type="submission" date="2025-08" db="UniProtKB">
        <authorList>
            <consortium name="RefSeq"/>
        </authorList>
    </citation>
    <scope>IDENTIFICATION</scope>
    <source>
        <tissue evidence="3">Leaves</tissue>
    </source>
</reference>
<accession>A0A6P9E3P2</accession>
<dbReference type="GeneID" id="109021428"/>
<proteinExistence type="predicted"/>
<dbReference type="RefSeq" id="XP_035542114.1">
    <property type="nucleotide sequence ID" value="XM_035686221.1"/>
</dbReference>
<organism evidence="2 3">
    <name type="scientific">Juglans regia</name>
    <name type="common">English walnut</name>
    <dbReference type="NCBI Taxonomy" id="51240"/>
    <lineage>
        <taxon>Eukaryota</taxon>
        <taxon>Viridiplantae</taxon>
        <taxon>Streptophyta</taxon>
        <taxon>Embryophyta</taxon>
        <taxon>Tracheophyta</taxon>
        <taxon>Spermatophyta</taxon>
        <taxon>Magnoliopsida</taxon>
        <taxon>eudicotyledons</taxon>
        <taxon>Gunneridae</taxon>
        <taxon>Pentapetalae</taxon>
        <taxon>rosids</taxon>
        <taxon>fabids</taxon>
        <taxon>Fagales</taxon>
        <taxon>Juglandaceae</taxon>
        <taxon>Juglans</taxon>
    </lineage>
</organism>
<dbReference type="KEGG" id="jre:109021428"/>